<accession>A0A843TJW1</accession>
<evidence type="ECO:0000313" key="3">
    <source>
        <dbReference type="Proteomes" id="UP000652761"/>
    </source>
</evidence>
<dbReference type="EMBL" id="NMUH01000047">
    <property type="protein sequence ID" value="MQL69773.1"/>
    <property type="molecule type" value="Genomic_DNA"/>
</dbReference>
<feature type="region of interest" description="Disordered" evidence="1">
    <location>
        <begin position="54"/>
        <end position="83"/>
    </location>
</feature>
<protein>
    <submittedName>
        <fullName evidence="2">Uncharacterized protein</fullName>
    </submittedName>
</protein>
<dbReference type="Proteomes" id="UP000652761">
    <property type="component" value="Unassembled WGS sequence"/>
</dbReference>
<keyword evidence="3" id="KW-1185">Reference proteome</keyword>
<comment type="caution">
    <text evidence="2">The sequence shown here is derived from an EMBL/GenBank/DDBJ whole genome shotgun (WGS) entry which is preliminary data.</text>
</comment>
<gene>
    <name evidence="2" type="ORF">Taro_002062</name>
</gene>
<dbReference type="AlphaFoldDB" id="A0A843TJW1"/>
<evidence type="ECO:0000313" key="2">
    <source>
        <dbReference type="EMBL" id="MQL69773.1"/>
    </source>
</evidence>
<proteinExistence type="predicted"/>
<organism evidence="2 3">
    <name type="scientific">Colocasia esculenta</name>
    <name type="common">Wild taro</name>
    <name type="synonym">Arum esculentum</name>
    <dbReference type="NCBI Taxonomy" id="4460"/>
    <lineage>
        <taxon>Eukaryota</taxon>
        <taxon>Viridiplantae</taxon>
        <taxon>Streptophyta</taxon>
        <taxon>Embryophyta</taxon>
        <taxon>Tracheophyta</taxon>
        <taxon>Spermatophyta</taxon>
        <taxon>Magnoliopsida</taxon>
        <taxon>Liliopsida</taxon>
        <taxon>Araceae</taxon>
        <taxon>Aroideae</taxon>
        <taxon>Colocasieae</taxon>
        <taxon>Colocasia</taxon>
    </lineage>
</organism>
<sequence length="83" mass="9234">MKLLKHANQVVFYKLDLGASSLNTFLSVCSLRIEGRPGGIQGIQKRLRKCHPWFRKPSPNGNPTLPNFVSDPSPIKHPISGQI</sequence>
<evidence type="ECO:0000256" key="1">
    <source>
        <dbReference type="SAM" id="MobiDB-lite"/>
    </source>
</evidence>
<name>A0A843TJW1_COLES</name>
<reference evidence="2" key="1">
    <citation type="submission" date="2017-07" db="EMBL/GenBank/DDBJ databases">
        <title>Taro Niue Genome Assembly and Annotation.</title>
        <authorList>
            <person name="Atibalentja N."/>
            <person name="Keating K."/>
            <person name="Fields C.J."/>
        </authorList>
    </citation>
    <scope>NUCLEOTIDE SEQUENCE</scope>
    <source>
        <strain evidence="2">Niue_2</strain>
        <tissue evidence="2">Leaf</tissue>
    </source>
</reference>